<evidence type="ECO:0000256" key="2">
    <source>
        <dbReference type="ARBA" id="ARBA00003968"/>
    </source>
</evidence>
<evidence type="ECO:0000313" key="15">
    <source>
        <dbReference type="Proteomes" id="UP000019760"/>
    </source>
</evidence>
<comment type="pathway">
    <text evidence="4 12">Purine metabolism; AMP biosynthesis via salvage pathway; AMP from adenine: step 1/1.</text>
</comment>
<protein>
    <recommendedName>
        <fullName evidence="7 12">Adenine phosphoribosyltransferase</fullName>
        <shortName evidence="12">APRT</shortName>
        <ecNumber evidence="7 12">2.4.2.7</ecNumber>
    </recommendedName>
</protein>
<dbReference type="UniPathway" id="UPA00588">
    <property type="reaction ID" value="UER00646"/>
</dbReference>
<evidence type="ECO:0000313" key="14">
    <source>
        <dbReference type="EMBL" id="GAJ29861.1"/>
    </source>
</evidence>
<dbReference type="GO" id="GO:0003999">
    <property type="term" value="F:adenine phosphoribosyltransferase activity"/>
    <property type="evidence" value="ECO:0007669"/>
    <property type="project" value="UniProtKB-UniRule"/>
</dbReference>
<dbReference type="GO" id="GO:0016208">
    <property type="term" value="F:AMP binding"/>
    <property type="evidence" value="ECO:0007669"/>
    <property type="project" value="TreeGrafter"/>
</dbReference>
<dbReference type="HAMAP" id="MF_00004">
    <property type="entry name" value="Aden_phosphoribosyltr"/>
    <property type="match status" value="1"/>
</dbReference>
<dbReference type="OrthoDB" id="9803963at2"/>
<comment type="caution">
    <text evidence="14">The sequence shown here is derived from an EMBL/GenBank/DDBJ whole genome shotgun (WGS) entry which is preliminary data.</text>
</comment>
<evidence type="ECO:0000256" key="7">
    <source>
        <dbReference type="ARBA" id="ARBA00011893"/>
    </source>
</evidence>
<dbReference type="PANTHER" id="PTHR32315">
    <property type="entry name" value="ADENINE PHOSPHORIBOSYLTRANSFERASE"/>
    <property type="match status" value="1"/>
</dbReference>
<dbReference type="GO" id="GO:0002055">
    <property type="term" value="F:adenine binding"/>
    <property type="evidence" value="ECO:0007669"/>
    <property type="project" value="TreeGrafter"/>
</dbReference>
<keyword evidence="15" id="KW-1185">Reference proteome</keyword>
<name>A0A023D7U0_ACIMT</name>
<dbReference type="NCBIfam" id="TIGR01090">
    <property type="entry name" value="apt"/>
    <property type="match status" value="1"/>
</dbReference>
<keyword evidence="8 12" id="KW-0963">Cytoplasm</keyword>
<dbReference type="Gene3D" id="3.40.50.2020">
    <property type="match status" value="1"/>
</dbReference>
<evidence type="ECO:0000256" key="11">
    <source>
        <dbReference type="ARBA" id="ARBA00022726"/>
    </source>
</evidence>
<dbReference type="PANTHER" id="PTHR32315:SF3">
    <property type="entry name" value="ADENINE PHOSPHORIBOSYLTRANSFERASE"/>
    <property type="match status" value="1"/>
</dbReference>
<evidence type="ECO:0000256" key="8">
    <source>
        <dbReference type="ARBA" id="ARBA00022490"/>
    </source>
</evidence>
<evidence type="ECO:0000256" key="6">
    <source>
        <dbReference type="ARBA" id="ARBA00011738"/>
    </source>
</evidence>
<reference evidence="14 15" key="2">
    <citation type="journal article" date="2014" name="FEMS Microbiol. Lett.">
        <title>Draft genomic DNA sequence of the facultatively methylotrophic bacterium Acidomonas methanolica type strain MB58.</title>
        <authorList>
            <person name="Higashiura N."/>
            <person name="Hadano H."/>
            <person name="Hirakawa H."/>
            <person name="Matsutani M."/>
            <person name="Takabe S."/>
            <person name="Matsushita K."/>
            <person name="Azuma Y."/>
        </authorList>
    </citation>
    <scope>NUCLEOTIDE SEQUENCE [LARGE SCALE GENOMIC DNA]</scope>
    <source>
        <strain evidence="14 15">MB58</strain>
    </source>
</reference>
<feature type="domain" description="Phosphoribosyltransferase" evidence="13">
    <location>
        <begin position="57"/>
        <end position="160"/>
    </location>
</feature>
<comment type="subunit">
    <text evidence="6 12">Homodimer.</text>
</comment>
<dbReference type="NCBIfam" id="NF002636">
    <property type="entry name" value="PRK02304.1-5"/>
    <property type="match status" value="1"/>
</dbReference>
<gene>
    <name evidence="12" type="primary">apt</name>
    <name evidence="14" type="ORF">Amme_083_036</name>
</gene>
<dbReference type="FunFam" id="3.40.50.2020:FF:000004">
    <property type="entry name" value="Adenine phosphoribosyltransferase"/>
    <property type="match status" value="1"/>
</dbReference>
<comment type="function">
    <text evidence="2 12">Catalyzes a salvage reaction resulting in the formation of AMP, that is energically less costly than de novo synthesis.</text>
</comment>
<evidence type="ECO:0000256" key="12">
    <source>
        <dbReference type="HAMAP-Rule" id="MF_00004"/>
    </source>
</evidence>
<comment type="subcellular location">
    <subcellularLocation>
        <location evidence="3 12">Cytoplasm</location>
    </subcellularLocation>
</comment>
<sequence length="183" mass="19654">MTASTTPGDQAEFDLKRHIREVPDFPKPGILFYDISTLLRNADAWQVATGRIARVVAGWQPDLLAGIESRGFLTAAPLAQRLGLGFVMLRKPGKLPGETISLSYGLEYGQDTLHIQADAIRPGQRVVVLDDLLATGGTLAASVALLRKAGAEVVGCSVMIELEGLGGRDRLDVPLHTLMHYPA</sequence>
<dbReference type="InterPro" id="IPR000836">
    <property type="entry name" value="PRTase_dom"/>
</dbReference>
<comment type="similarity">
    <text evidence="5 12">Belongs to the purine/pyrimidine phosphoribosyltransferase family.</text>
</comment>
<dbReference type="CDD" id="cd06223">
    <property type="entry name" value="PRTases_typeI"/>
    <property type="match status" value="1"/>
</dbReference>
<dbReference type="GO" id="GO:0006166">
    <property type="term" value="P:purine ribonucleoside salvage"/>
    <property type="evidence" value="ECO:0007669"/>
    <property type="project" value="UniProtKB-UniRule"/>
</dbReference>
<dbReference type="AlphaFoldDB" id="A0A023D7U0"/>
<keyword evidence="10 12" id="KW-0808">Transferase</keyword>
<dbReference type="NCBIfam" id="NF002634">
    <property type="entry name" value="PRK02304.1-3"/>
    <property type="match status" value="1"/>
</dbReference>
<dbReference type="InterPro" id="IPR050054">
    <property type="entry name" value="UPRTase/APRTase"/>
</dbReference>
<keyword evidence="11 12" id="KW-0660">Purine salvage</keyword>
<dbReference type="GO" id="GO:0005737">
    <property type="term" value="C:cytoplasm"/>
    <property type="evidence" value="ECO:0007669"/>
    <property type="project" value="UniProtKB-SubCell"/>
</dbReference>
<organism evidence="14 15">
    <name type="scientific">Acidomonas methanolica NBRC 104435</name>
    <dbReference type="NCBI Taxonomy" id="1231351"/>
    <lineage>
        <taxon>Bacteria</taxon>
        <taxon>Pseudomonadati</taxon>
        <taxon>Pseudomonadota</taxon>
        <taxon>Alphaproteobacteria</taxon>
        <taxon>Acetobacterales</taxon>
        <taxon>Acetobacteraceae</taxon>
        <taxon>Acidomonas</taxon>
    </lineage>
</organism>
<comment type="catalytic activity">
    <reaction evidence="1 12">
        <text>AMP + diphosphate = 5-phospho-alpha-D-ribose 1-diphosphate + adenine</text>
        <dbReference type="Rhea" id="RHEA:16609"/>
        <dbReference type="ChEBI" id="CHEBI:16708"/>
        <dbReference type="ChEBI" id="CHEBI:33019"/>
        <dbReference type="ChEBI" id="CHEBI:58017"/>
        <dbReference type="ChEBI" id="CHEBI:456215"/>
        <dbReference type="EC" id="2.4.2.7"/>
    </reaction>
</comment>
<dbReference type="SUPFAM" id="SSF53271">
    <property type="entry name" value="PRTase-like"/>
    <property type="match status" value="1"/>
</dbReference>
<dbReference type="GO" id="GO:0006168">
    <property type="term" value="P:adenine salvage"/>
    <property type="evidence" value="ECO:0007669"/>
    <property type="project" value="InterPro"/>
</dbReference>
<evidence type="ECO:0000256" key="1">
    <source>
        <dbReference type="ARBA" id="ARBA00000868"/>
    </source>
</evidence>
<dbReference type="EMBL" id="BAND01000083">
    <property type="protein sequence ID" value="GAJ29861.1"/>
    <property type="molecule type" value="Genomic_DNA"/>
</dbReference>
<evidence type="ECO:0000256" key="9">
    <source>
        <dbReference type="ARBA" id="ARBA00022676"/>
    </source>
</evidence>
<evidence type="ECO:0000256" key="4">
    <source>
        <dbReference type="ARBA" id="ARBA00004659"/>
    </source>
</evidence>
<evidence type="ECO:0000256" key="3">
    <source>
        <dbReference type="ARBA" id="ARBA00004496"/>
    </source>
</evidence>
<reference evidence="15" key="1">
    <citation type="journal article" date="2014" name="FEMS Microbiol. Lett.">
        <title>Draft Genomic DNA Sequence of the Facultatively Methylotrophic Bacterium Acidomonas methanolica type strain MB58.</title>
        <authorList>
            <person name="Higashiura N."/>
            <person name="Hadano H."/>
            <person name="Hirakawa H."/>
            <person name="Matsutani M."/>
            <person name="Takabe S."/>
            <person name="Matsushita K."/>
            <person name="Azuma Y."/>
        </authorList>
    </citation>
    <scope>NUCLEOTIDE SEQUENCE [LARGE SCALE GENOMIC DNA]</scope>
    <source>
        <strain evidence="15">MB58</strain>
    </source>
</reference>
<dbReference type="InterPro" id="IPR005764">
    <property type="entry name" value="Ade_phspho_trans"/>
</dbReference>
<dbReference type="GO" id="GO:0044209">
    <property type="term" value="P:AMP salvage"/>
    <property type="evidence" value="ECO:0007669"/>
    <property type="project" value="UniProtKB-UniRule"/>
</dbReference>
<proteinExistence type="inferred from homology"/>
<evidence type="ECO:0000259" key="13">
    <source>
        <dbReference type="Pfam" id="PF00156"/>
    </source>
</evidence>
<dbReference type="Pfam" id="PF00156">
    <property type="entry name" value="Pribosyltran"/>
    <property type="match status" value="1"/>
</dbReference>
<dbReference type="InterPro" id="IPR029057">
    <property type="entry name" value="PRTase-like"/>
</dbReference>
<dbReference type="RefSeq" id="WP_042060203.1">
    <property type="nucleotide sequence ID" value="NZ_BAND01000083.1"/>
</dbReference>
<dbReference type="EC" id="2.4.2.7" evidence="7 12"/>
<accession>A0A023D7U0</accession>
<evidence type="ECO:0000256" key="5">
    <source>
        <dbReference type="ARBA" id="ARBA00008391"/>
    </source>
</evidence>
<evidence type="ECO:0000256" key="10">
    <source>
        <dbReference type="ARBA" id="ARBA00022679"/>
    </source>
</evidence>
<dbReference type="Proteomes" id="UP000019760">
    <property type="component" value="Unassembled WGS sequence"/>
</dbReference>
<keyword evidence="9 12" id="KW-0328">Glycosyltransferase</keyword>